<reference evidence="2" key="1">
    <citation type="journal article" date="2006" name="Nature">
        <title>Deciphering the evolution and metabolism of an anammox bacterium from a community genome.</title>
        <authorList>
            <person name="Strous M."/>
            <person name="Pelletier E."/>
            <person name="Mangenot S."/>
            <person name="Rattei T."/>
            <person name="Lehner A."/>
            <person name="Taylor M.W."/>
            <person name="Horn M."/>
            <person name="Daims H."/>
            <person name="Bartol-Mavel D."/>
            <person name="Wincker P."/>
            <person name="Barbe V."/>
            <person name="Fonknechten N."/>
            <person name="Vallenet D."/>
            <person name="Segurens B."/>
            <person name="Schenowitz-Truong C."/>
            <person name="Medigue C."/>
            <person name="Collingro A."/>
            <person name="Snel B."/>
            <person name="Dutilh B.E."/>
            <person name="OpDenCamp H.J.M."/>
            <person name="vanDerDrift C."/>
            <person name="Cirpus I."/>
            <person name="vanDePas-Schoonen K.T."/>
            <person name="Harhangi H.R."/>
            <person name="vanNiftrik L."/>
            <person name="Schmid M."/>
            <person name="Keltjens J."/>
            <person name="vanDeVossenberg J."/>
            <person name="Kartal B."/>
            <person name="Meier H."/>
            <person name="Frishman D."/>
            <person name="Huynen M.A."/>
            <person name="Mewes H."/>
            <person name="Weissenbach J."/>
            <person name="Jetten M.S.M."/>
            <person name="Wagner M."/>
            <person name="LePaslier D."/>
        </authorList>
    </citation>
    <scope>NUCLEOTIDE SEQUENCE</scope>
</reference>
<proteinExistence type="predicted"/>
<name>Q1Q6A6_KUEST</name>
<sequence>MNLKMIYQKISGSVNRNKLTASMQVQTCDFIPYRVFFYVFLKCIFSCLTDVFSYPQNRKPY</sequence>
<evidence type="ECO:0000256" key="1">
    <source>
        <dbReference type="SAM" id="Phobius"/>
    </source>
</evidence>
<keyword evidence="1" id="KW-1133">Transmembrane helix</keyword>
<gene>
    <name evidence="2" type="ORF">kuste2365</name>
</gene>
<evidence type="ECO:0000313" key="2">
    <source>
        <dbReference type="EMBL" id="CAJ73111.1"/>
    </source>
</evidence>
<dbReference type="EMBL" id="CT573071">
    <property type="protein sequence ID" value="CAJ73111.1"/>
    <property type="molecule type" value="Genomic_DNA"/>
</dbReference>
<feature type="transmembrane region" description="Helical" evidence="1">
    <location>
        <begin position="35"/>
        <end position="54"/>
    </location>
</feature>
<keyword evidence="1" id="KW-0812">Transmembrane</keyword>
<organism evidence="2">
    <name type="scientific">Kuenenia stuttgartiensis</name>
    <dbReference type="NCBI Taxonomy" id="174633"/>
    <lineage>
        <taxon>Bacteria</taxon>
        <taxon>Pseudomonadati</taxon>
        <taxon>Planctomycetota</taxon>
        <taxon>Candidatus Brocadiia</taxon>
        <taxon>Candidatus Brocadiales</taxon>
        <taxon>Candidatus Brocadiaceae</taxon>
        <taxon>Candidatus Kuenenia</taxon>
    </lineage>
</organism>
<protein>
    <submittedName>
        <fullName evidence="2">Uncharacterized protein</fullName>
    </submittedName>
</protein>
<dbReference type="AlphaFoldDB" id="Q1Q6A6"/>
<reference evidence="2" key="2">
    <citation type="submission" date="2006-01" db="EMBL/GenBank/DDBJ databases">
        <authorList>
            <person name="Genoscope"/>
        </authorList>
    </citation>
    <scope>NUCLEOTIDE SEQUENCE</scope>
</reference>
<accession>Q1Q6A6</accession>
<keyword evidence="1" id="KW-0472">Membrane</keyword>